<evidence type="ECO:0000259" key="19">
    <source>
        <dbReference type="Pfam" id="PF02096"/>
    </source>
</evidence>
<dbReference type="InterPro" id="IPR047196">
    <property type="entry name" value="YidC_ALB_C"/>
</dbReference>
<keyword evidence="6 16" id="KW-0812">Transmembrane</keyword>
<feature type="region of interest" description="Disordered" evidence="17">
    <location>
        <begin position="282"/>
        <end position="384"/>
    </location>
</feature>
<keyword evidence="5" id="KW-1003">Cell membrane</keyword>
<feature type="transmembrane region" description="Helical" evidence="18">
    <location>
        <begin position="232"/>
        <end position="258"/>
    </location>
</feature>
<dbReference type="Pfam" id="PF02096">
    <property type="entry name" value="60KD_IMP"/>
    <property type="match status" value="1"/>
</dbReference>
<evidence type="ECO:0000313" key="21">
    <source>
        <dbReference type="Proteomes" id="UP000283479"/>
    </source>
</evidence>
<dbReference type="PANTHER" id="PTHR12428:SF65">
    <property type="entry name" value="CYTOCHROME C OXIDASE ASSEMBLY PROTEIN COX18, MITOCHONDRIAL"/>
    <property type="match status" value="1"/>
</dbReference>
<dbReference type="PANTHER" id="PTHR12428">
    <property type="entry name" value="OXA1"/>
    <property type="match status" value="1"/>
</dbReference>
<evidence type="ECO:0000256" key="7">
    <source>
        <dbReference type="ARBA" id="ARBA00022927"/>
    </source>
</evidence>
<dbReference type="GO" id="GO:0032977">
    <property type="term" value="F:membrane insertase activity"/>
    <property type="evidence" value="ECO:0007669"/>
    <property type="project" value="InterPro"/>
</dbReference>
<gene>
    <name evidence="20" type="primary">yidC</name>
    <name evidence="20" type="ORF">EGT50_11580</name>
</gene>
<evidence type="ECO:0000256" key="18">
    <source>
        <dbReference type="SAM" id="Phobius"/>
    </source>
</evidence>
<feature type="domain" description="Membrane insertase YidC/Oxa/ALB C-terminal" evidence="19">
    <location>
        <begin position="32"/>
        <end position="270"/>
    </location>
</feature>
<dbReference type="EMBL" id="RKLO01000004">
    <property type="protein sequence ID" value="RVW02058.1"/>
    <property type="molecule type" value="Genomic_DNA"/>
</dbReference>
<evidence type="ECO:0000256" key="16">
    <source>
        <dbReference type="RuleBase" id="RU003945"/>
    </source>
</evidence>
<evidence type="ECO:0000256" key="13">
    <source>
        <dbReference type="ARBA" id="ARBA00031538"/>
    </source>
</evidence>
<evidence type="ECO:0000256" key="17">
    <source>
        <dbReference type="SAM" id="MobiDB-lite"/>
    </source>
</evidence>
<evidence type="ECO:0000256" key="8">
    <source>
        <dbReference type="ARBA" id="ARBA00022989"/>
    </source>
</evidence>
<feature type="transmembrane region" description="Helical" evidence="18">
    <location>
        <begin position="187"/>
        <end position="207"/>
    </location>
</feature>
<keyword evidence="21" id="KW-1185">Reference proteome</keyword>
<comment type="function">
    <text evidence="11">Required for the insertion and/or proper folding and/or complex formation of integral membrane proteins into the membrane. Involved in integration of membrane proteins that insert both dependently and independently of the Sec translocase complex, as well as at least some lipoproteins. Aids folding of multispanning membrane proteins.</text>
</comment>
<sequence>MLDFIYYPVSGILWVWHKVFGAVLGADNGFAWALSVMFLVFTLRAILYKPFVRQVRTTRQMQELQPQIKALQKKYSKDRQRMATEMQKLQREHGFNPVMGCLPVLLQAPVFIGLFHVLRSFNRTGTGFGGLGMSVEENANTPNYFFSADDVQSFLSARLFGAPISSYITMPRETLESFGAYGSVPTIATIAAVSIPLMILASVATHFNSRASVARQSPAAAANPQSAIMNKLALWVFPLGVLVGGPFLMIAILLYWVANNIWTYAQQHIVFRRIDAEEDAKKQAAIERRADTAPKPGARPTRDKRKRQAPPKSSPAAESKSGATDKGATDKGATDKGDTDKGDTDKTESADSSGESTNGDGSKPRPQKPRPSTNRPRSNKRKRR</sequence>
<keyword evidence="7" id="KW-0653">Protein transport</keyword>
<keyword evidence="9 18" id="KW-0472">Membrane</keyword>
<evidence type="ECO:0000256" key="15">
    <source>
        <dbReference type="ARBA" id="ARBA00033342"/>
    </source>
</evidence>
<evidence type="ECO:0000256" key="10">
    <source>
        <dbReference type="ARBA" id="ARBA00023186"/>
    </source>
</evidence>
<evidence type="ECO:0000256" key="14">
    <source>
        <dbReference type="ARBA" id="ARBA00033245"/>
    </source>
</evidence>
<feature type="compositionally biased region" description="Low complexity" evidence="17">
    <location>
        <begin position="310"/>
        <end position="326"/>
    </location>
</feature>
<dbReference type="CDD" id="cd20070">
    <property type="entry name" value="5TM_YidC_Alb3"/>
    <property type="match status" value="1"/>
</dbReference>
<feature type="compositionally biased region" description="Polar residues" evidence="17">
    <location>
        <begin position="350"/>
        <end position="360"/>
    </location>
</feature>
<evidence type="ECO:0000256" key="6">
    <source>
        <dbReference type="ARBA" id="ARBA00022692"/>
    </source>
</evidence>
<dbReference type="InterPro" id="IPR028055">
    <property type="entry name" value="YidC/Oxa/ALB_C"/>
</dbReference>
<evidence type="ECO:0000256" key="4">
    <source>
        <dbReference type="ARBA" id="ARBA00022448"/>
    </source>
</evidence>
<comment type="caution">
    <text evidence="20">The sequence shown here is derived from an EMBL/GenBank/DDBJ whole genome shotgun (WGS) entry which is preliminary data.</text>
</comment>
<feature type="transmembrane region" description="Helical" evidence="18">
    <location>
        <begin position="29"/>
        <end position="47"/>
    </location>
</feature>
<accession>A0A3S3B376</accession>
<dbReference type="RefSeq" id="WP_127954605.1">
    <property type="nucleotide sequence ID" value="NZ_RKLO01000004.1"/>
</dbReference>
<reference evidence="20 21" key="1">
    <citation type="submission" date="2018-11" db="EMBL/GenBank/DDBJ databases">
        <title>Rhodococcus spongicola sp. nov. and Rhodococcus xishaensis sp. nov. from marine sponges.</title>
        <authorList>
            <person name="Li L."/>
            <person name="Lin H.W."/>
        </authorList>
    </citation>
    <scope>NUCLEOTIDE SEQUENCE [LARGE SCALE GENOMIC DNA]</scope>
    <source>
        <strain evidence="20 21">LHW51113</strain>
    </source>
</reference>
<evidence type="ECO:0000256" key="1">
    <source>
        <dbReference type="ARBA" id="ARBA00004651"/>
    </source>
</evidence>
<feature type="compositionally biased region" description="Basic and acidic residues" evidence="17">
    <location>
        <begin position="327"/>
        <end position="349"/>
    </location>
</feature>
<evidence type="ECO:0000313" key="20">
    <source>
        <dbReference type="EMBL" id="RVW02058.1"/>
    </source>
</evidence>
<name>A0A3S3B376_9NOCA</name>
<keyword evidence="4" id="KW-0813">Transport</keyword>
<comment type="subunit">
    <text evidence="12">Interacts with the Sec translocase complex via SecD. Specifically interacts with transmembrane segments of nascent integral membrane proteins during membrane integration.</text>
</comment>
<dbReference type="NCBIfam" id="NF002899">
    <property type="entry name" value="PRK03449.1"/>
    <property type="match status" value="1"/>
</dbReference>
<evidence type="ECO:0000256" key="12">
    <source>
        <dbReference type="ARBA" id="ARBA00026028"/>
    </source>
</evidence>
<feature type="compositionally biased region" description="Basic and acidic residues" evidence="17">
    <location>
        <begin position="282"/>
        <end position="292"/>
    </location>
</feature>
<dbReference type="GO" id="GO:0015031">
    <property type="term" value="P:protein transport"/>
    <property type="evidence" value="ECO:0007669"/>
    <property type="project" value="UniProtKB-KW"/>
</dbReference>
<comment type="subcellular location">
    <subcellularLocation>
        <location evidence="1">Cell membrane</location>
        <topology evidence="1">Multi-pass membrane protein</topology>
    </subcellularLocation>
    <subcellularLocation>
        <location evidence="16">Membrane</location>
        <topology evidence="16">Multi-pass membrane protein</topology>
    </subcellularLocation>
</comment>
<proteinExistence type="inferred from homology"/>
<evidence type="ECO:0000256" key="9">
    <source>
        <dbReference type="ARBA" id="ARBA00023136"/>
    </source>
</evidence>
<dbReference type="GO" id="GO:0051205">
    <property type="term" value="P:protein insertion into membrane"/>
    <property type="evidence" value="ECO:0007669"/>
    <property type="project" value="TreeGrafter"/>
</dbReference>
<dbReference type="InterPro" id="IPR001708">
    <property type="entry name" value="YidC/ALB3/OXA1/COX18"/>
</dbReference>
<dbReference type="OrthoDB" id="9780552at2"/>
<dbReference type="GO" id="GO:0005886">
    <property type="term" value="C:plasma membrane"/>
    <property type="evidence" value="ECO:0007669"/>
    <property type="project" value="UniProtKB-SubCell"/>
</dbReference>
<dbReference type="AlphaFoldDB" id="A0A3S3B376"/>
<evidence type="ECO:0000256" key="3">
    <source>
        <dbReference type="ARBA" id="ARBA00015325"/>
    </source>
</evidence>
<evidence type="ECO:0000256" key="2">
    <source>
        <dbReference type="ARBA" id="ARBA00010527"/>
    </source>
</evidence>
<organism evidence="20 21">
    <name type="scientific">Rhodococcus xishaensis</name>
    <dbReference type="NCBI Taxonomy" id="2487364"/>
    <lineage>
        <taxon>Bacteria</taxon>
        <taxon>Bacillati</taxon>
        <taxon>Actinomycetota</taxon>
        <taxon>Actinomycetes</taxon>
        <taxon>Mycobacteriales</taxon>
        <taxon>Nocardiaceae</taxon>
        <taxon>Rhodococcus</taxon>
    </lineage>
</organism>
<evidence type="ECO:0000256" key="11">
    <source>
        <dbReference type="ARBA" id="ARBA00025034"/>
    </source>
</evidence>
<evidence type="ECO:0000256" key="5">
    <source>
        <dbReference type="ARBA" id="ARBA00022475"/>
    </source>
</evidence>
<protein>
    <recommendedName>
        <fullName evidence="3">Membrane protein insertase YidC</fullName>
    </recommendedName>
    <alternativeName>
        <fullName evidence="15">Foldase YidC</fullName>
    </alternativeName>
    <alternativeName>
        <fullName evidence="14">Membrane integrase YidC</fullName>
    </alternativeName>
    <alternativeName>
        <fullName evidence="13">Membrane protein YidC</fullName>
    </alternativeName>
</protein>
<dbReference type="NCBIfam" id="TIGR03592">
    <property type="entry name" value="yidC_oxa1_cterm"/>
    <property type="match status" value="1"/>
</dbReference>
<keyword evidence="8 18" id="KW-1133">Transmembrane helix</keyword>
<comment type="similarity">
    <text evidence="2">Belongs to the OXA1/ALB3/YidC family. Type 1 subfamily.</text>
</comment>
<dbReference type="Proteomes" id="UP000283479">
    <property type="component" value="Unassembled WGS sequence"/>
</dbReference>
<keyword evidence="10" id="KW-0143">Chaperone</keyword>